<dbReference type="InterPro" id="IPR018637">
    <property type="entry name" value="DUF2059"/>
</dbReference>
<feature type="signal peptide" evidence="1">
    <location>
        <begin position="1"/>
        <end position="19"/>
    </location>
</feature>
<sequence>MKQLNVFVFLFFVAVNTNAQTDNKETLIKEMLELSGASKMAFQTMEMMISSFKKQMPAVETDFWDEFMKEAQTGDLITMIAPVYAKHFTENEVKELIAFYKTPVGKKLVEKLPVISQESYGIGETWGKALSEKVAAKLKAAGYYQ</sequence>
<accession>A0A7G5XMA9</accession>
<evidence type="ECO:0000259" key="2">
    <source>
        <dbReference type="Pfam" id="PF09832"/>
    </source>
</evidence>
<keyword evidence="1" id="KW-0732">Signal</keyword>
<dbReference type="Pfam" id="PF09832">
    <property type="entry name" value="DUF2059"/>
    <property type="match status" value="1"/>
</dbReference>
<protein>
    <submittedName>
        <fullName evidence="3">DUF2059 domain-containing protein</fullName>
    </submittedName>
</protein>
<feature type="domain" description="DUF2059" evidence="2">
    <location>
        <begin position="75"/>
        <end position="132"/>
    </location>
</feature>
<reference evidence="4" key="1">
    <citation type="submission" date="2020-08" db="EMBL/GenBank/DDBJ databases">
        <title>Lacibacter sp. S13-6-6 genome sequencing.</title>
        <authorList>
            <person name="Jin L."/>
        </authorList>
    </citation>
    <scope>NUCLEOTIDE SEQUENCE [LARGE SCALE GENOMIC DNA]</scope>
    <source>
        <strain evidence="4">S13-6-6</strain>
    </source>
</reference>
<dbReference type="AlphaFoldDB" id="A0A7G5XMA9"/>
<dbReference type="KEGG" id="lacs:H4075_10710"/>
<organism evidence="3 4">
    <name type="scientific">Lacibacter sediminis</name>
    <dbReference type="NCBI Taxonomy" id="2760713"/>
    <lineage>
        <taxon>Bacteria</taxon>
        <taxon>Pseudomonadati</taxon>
        <taxon>Bacteroidota</taxon>
        <taxon>Chitinophagia</taxon>
        <taxon>Chitinophagales</taxon>
        <taxon>Chitinophagaceae</taxon>
        <taxon>Lacibacter</taxon>
    </lineage>
</organism>
<dbReference type="Proteomes" id="UP000515344">
    <property type="component" value="Chromosome"/>
</dbReference>
<dbReference type="EMBL" id="CP060007">
    <property type="protein sequence ID" value="QNA46612.1"/>
    <property type="molecule type" value="Genomic_DNA"/>
</dbReference>
<dbReference type="RefSeq" id="WP_182806504.1">
    <property type="nucleotide sequence ID" value="NZ_CP060007.1"/>
</dbReference>
<feature type="chain" id="PRO_5028896681" evidence="1">
    <location>
        <begin position="20"/>
        <end position="145"/>
    </location>
</feature>
<evidence type="ECO:0000256" key="1">
    <source>
        <dbReference type="SAM" id="SignalP"/>
    </source>
</evidence>
<name>A0A7G5XMA9_9BACT</name>
<proteinExistence type="predicted"/>
<evidence type="ECO:0000313" key="4">
    <source>
        <dbReference type="Proteomes" id="UP000515344"/>
    </source>
</evidence>
<keyword evidence="4" id="KW-1185">Reference proteome</keyword>
<evidence type="ECO:0000313" key="3">
    <source>
        <dbReference type="EMBL" id="QNA46612.1"/>
    </source>
</evidence>
<gene>
    <name evidence="3" type="ORF">H4075_10710</name>
</gene>